<dbReference type="GeneID" id="66104679"/>
<evidence type="ECO:0000313" key="2">
    <source>
        <dbReference type="Proteomes" id="UP000812287"/>
    </source>
</evidence>
<dbReference type="RefSeq" id="XP_043032617.1">
    <property type="nucleotide sequence ID" value="XM_043182382.1"/>
</dbReference>
<name>A0A9P8AKD9_9AGAR</name>
<dbReference type="Proteomes" id="UP000812287">
    <property type="component" value="Unassembled WGS sequence"/>
</dbReference>
<organism evidence="1 2">
    <name type="scientific">Guyanagaster necrorhizus</name>
    <dbReference type="NCBI Taxonomy" id="856835"/>
    <lineage>
        <taxon>Eukaryota</taxon>
        <taxon>Fungi</taxon>
        <taxon>Dikarya</taxon>
        <taxon>Basidiomycota</taxon>
        <taxon>Agaricomycotina</taxon>
        <taxon>Agaricomycetes</taxon>
        <taxon>Agaricomycetidae</taxon>
        <taxon>Agaricales</taxon>
        <taxon>Marasmiineae</taxon>
        <taxon>Physalacriaceae</taxon>
        <taxon>Guyanagaster</taxon>
    </lineage>
</organism>
<accession>A0A9P8AKD9</accession>
<keyword evidence="2" id="KW-1185">Reference proteome</keyword>
<dbReference type="EMBL" id="MU250627">
    <property type="protein sequence ID" value="KAG7439113.1"/>
    <property type="molecule type" value="Genomic_DNA"/>
</dbReference>
<dbReference type="AlphaFoldDB" id="A0A9P8AKD9"/>
<gene>
    <name evidence="1" type="ORF">BT62DRAFT_82619</name>
</gene>
<sequence length="71" mass="8072">MRTRTKIARRCTHIHVETAHSLPGTDRGRRWPSYAMSSTVYCSSSLAHLPFRQVVTYSGSLGLYCFIGMKH</sequence>
<reference evidence="1" key="1">
    <citation type="submission" date="2020-11" db="EMBL/GenBank/DDBJ databases">
        <title>Adaptations for nitrogen fixation in a non-lichenized fungal sporocarp promotes dispersal by wood-feeding termites.</title>
        <authorList>
            <consortium name="DOE Joint Genome Institute"/>
            <person name="Koch R.A."/>
            <person name="Yoon G."/>
            <person name="Arayal U."/>
            <person name="Lail K."/>
            <person name="Amirebrahimi M."/>
            <person name="Labutti K."/>
            <person name="Lipzen A."/>
            <person name="Riley R."/>
            <person name="Barry K."/>
            <person name="Henrissat B."/>
            <person name="Grigoriev I.V."/>
            <person name="Herr J.R."/>
            <person name="Aime M.C."/>
        </authorList>
    </citation>
    <scope>NUCLEOTIDE SEQUENCE</scope>
    <source>
        <strain evidence="1">MCA 3950</strain>
    </source>
</reference>
<protein>
    <submittedName>
        <fullName evidence="1">Uncharacterized protein</fullName>
    </submittedName>
</protein>
<evidence type="ECO:0000313" key="1">
    <source>
        <dbReference type="EMBL" id="KAG7439113.1"/>
    </source>
</evidence>
<comment type="caution">
    <text evidence="1">The sequence shown here is derived from an EMBL/GenBank/DDBJ whole genome shotgun (WGS) entry which is preliminary data.</text>
</comment>
<proteinExistence type="predicted"/>